<proteinExistence type="predicted"/>
<reference evidence="3" key="1">
    <citation type="journal article" date="2019" name="Int. J. Syst. Evol. Microbiol.">
        <title>The Global Catalogue of Microorganisms (GCM) 10K type strain sequencing project: providing services to taxonomists for standard genome sequencing and annotation.</title>
        <authorList>
            <consortium name="The Broad Institute Genomics Platform"/>
            <consortium name="The Broad Institute Genome Sequencing Center for Infectious Disease"/>
            <person name="Wu L."/>
            <person name="Ma J."/>
        </authorList>
    </citation>
    <scope>NUCLEOTIDE SEQUENCE [LARGE SCALE GENOMIC DNA]</scope>
    <source>
        <strain evidence="3">JCM 19173</strain>
    </source>
</reference>
<evidence type="ECO:0000313" key="2">
    <source>
        <dbReference type="EMBL" id="GGL19039.1"/>
    </source>
</evidence>
<accession>A0ABQ2FR96</accession>
<gene>
    <name evidence="2" type="ORF">GCM10010844_42510</name>
</gene>
<organism evidence="2 3">
    <name type="scientific">Deinococcus radiotolerans</name>
    <dbReference type="NCBI Taxonomy" id="1309407"/>
    <lineage>
        <taxon>Bacteria</taxon>
        <taxon>Thermotogati</taxon>
        <taxon>Deinococcota</taxon>
        <taxon>Deinococci</taxon>
        <taxon>Deinococcales</taxon>
        <taxon>Deinococcaceae</taxon>
        <taxon>Deinococcus</taxon>
    </lineage>
</organism>
<evidence type="ECO:0000256" key="1">
    <source>
        <dbReference type="SAM" id="MobiDB-lite"/>
    </source>
</evidence>
<evidence type="ECO:0000313" key="3">
    <source>
        <dbReference type="Proteomes" id="UP000604341"/>
    </source>
</evidence>
<comment type="caution">
    <text evidence="2">The sequence shown here is derived from an EMBL/GenBank/DDBJ whole genome shotgun (WGS) entry which is preliminary data.</text>
</comment>
<dbReference type="EMBL" id="BMPE01000030">
    <property type="protein sequence ID" value="GGL19039.1"/>
    <property type="molecule type" value="Genomic_DNA"/>
</dbReference>
<feature type="region of interest" description="Disordered" evidence="1">
    <location>
        <begin position="216"/>
        <end position="236"/>
    </location>
</feature>
<dbReference type="Gene3D" id="2.60.40.1080">
    <property type="match status" value="1"/>
</dbReference>
<dbReference type="InterPro" id="IPR008964">
    <property type="entry name" value="Invasin/intimin_cell_adhesion"/>
</dbReference>
<dbReference type="SUPFAM" id="SSF49373">
    <property type="entry name" value="Invasin/intimin cell-adhesion fragments"/>
    <property type="match status" value="1"/>
</dbReference>
<evidence type="ECO:0008006" key="4">
    <source>
        <dbReference type="Google" id="ProtNLM"/>
    </source>
</evidence>
<protein>
    <recommendedName>
        <fullName evidence="4">BIG2 domain-containing protein</fullName>
    </recommendedName>
</protein>
<sequence length="236" mass="25010">MFIQPWLLTLTLTGGVTSPTPQPLPSPRPGQPVVSACPAMLVPPVSVEVRNEAGQVLPDAASAPAVSLGRQGTRQVTVHRERTGRYTVTVNRPWYRPVTVHGVVVKENQCGPVAPTPLVIRLQPAVNAPMVRGFGILGSELHTAVWPYKQRLGSFVDAPGVNPAVIWTSSRLDVASIDQSGLLVAKCRKEAAWTVITARLKADLSITASVRFGAGGARTDCSRAQPGQKAGPGHRG</sequence>
<name>A0ABQ2FR96_9DEIO</name>
<keyword evidence="3" id="KW-1185">Reference proteome</keyword>
<dbReference type="Proteomes" id="UP000604341">
    <property type="component" value="Unassembled WGS sequence"/>
</dbReference>